<dbReference type="InterPro" id="IPR013341">
    <property type="entry name" value="Mandelate_racemase_N_dom"/>
</dbReference>
<dbReference type="Gene3D" id="3.20.20.120">
    <property type="entry name" value="Enolase-like C-terminal domain"/>
    <property type="match status" value="1"/>
</dbReference>
<dbReference type="SUPFAM" id="SSF54826">
    <property type="entry name" value="Enolase N-terminal domain-like"/>
    <property type="match status" value="1"/>
</dbReference>
<evidence type="ECO:0000256" key="2">
    <source>
        <dbReference type="ARBA" id="ARBA00022723"/>
    </source>
</evidence>
<dbReference type="Gene3D" id="3.30.390.10">
    <property type="entry name" value="Enolase-like, N-terminal domain"/>
    <property type="match status" value="1"/>
</dbReference>
<dbReference type="AlphaFoldDB" id="A0A1N7NVV1"/>
<dbReference type="GO" id="GO:0046872">
    <property type="term" value="F:metal ion binding"/>
    <property type="evidence" value="ECO:0007669"/>
    <property type="project" value="UniProtKB-KW"/>
</dbReference>
<feature type="domain" description="Mandelate racemase/muconate lactonizing enzyme C-terminal" evidence="5">
    <location>
        <begin position="147"/>
        <end position="239"/>
    </location>
</feature>
<organism evidence="6 7">
    <name type="scientific">Alicyclobacillus vulcanalis</name>
    <dbReference type="NCBI Taxonomy" id="252246"/>
    <lineage>
        <taxon>Bacteria</taxon>
        <taxon>Bacillati</taxon>
        <taxon>Bacillota</taxon>
        <taxon>Bacilli</taxon>
        <taxon>Bacillales</taxon>
        <taxon>Alicyclobacillaceae</taxon>
        <taxon>Alicyclobacillus</taxon>
    </lineage>
</organism>
<dbReference type="PANTHER" id="PTHR48073">
    <property type="entry name" value="O-SUCCINYLBENZOATE SYNTHASE-RELATED"/>
    <property type="match status" value="1"/>
</dbReference>
<dbReference type="InterPro" id="IPR029065">
    <property type="entry name" value="Enolase_C-like"/>
</dbReference>
<dbReference type="NCBIfam" id="TIGR01928">
    <property type="entry name" value="menC_lowGC_arch"/>
    <property type="match status" value="1"/>
</dbReference>
<evidence type="ECO:0000313" key="6">
    <source>
        <dbReference type="EMBL" id="SIT02421.1"/>
    </source>
</evidence>
<dbReference type="Pfam" id="PF13378">
    <property type="entry name" value="MR_MLE_C"/>
    <property type="match status" value="1"/>
</dbReference>
<dbReference type="InterPro" id="IPR013342">
    <property type="entry name" value="Mandelate_racemase_C"/>
</dbReference>
<dbReference type="EMBL" id="FTOO01000010">
    <property type="protein sequence ID" value="SIT02421.1"/>
    <property type="molecule type" value="Genomic_DNA"/>
</dbReference>
<dbReference type="GO" id="GO:0016854">
    <property type="term" value="F:racemase and epimerase activity"/>
    <property type="evidence" value="ECO:0007669"/>
    <property type="project" value="UniProtKB-ARBA"/>
</dbReference>
<evidence type="ECO:0000313" key="7">
    <source>
        <dbReference type="Proteomes" id="UP000186156"/>
    </source>
</evidence>
<proteinExistence type="predicted"/>
<dbReference type="Pfam" id="PF02746">
    <property type="entry name" value="MR_MLE_N"/>
    <property type="match status" value="1"/>
</dbReference>
<evidence type="ECO:0000259" key="5">
    <source>
        <dbReference type="SMART" id="SM00922"/>
    </source>
</evidence>
<dbReference type="GO" id="GO:0009234">
    <property type="term" value="P:menaquinone biosynthetic process"/>
    <property type="evidence" value="ECO:0007669"/>
    <property type="project" value="UniProtKB-UniRule"/>
</dbReference>
<dbReference type="STRING" id="252246.SAMN05421799_1101"/>
<dbReference type="SMART" id="SM00922">
    <property type="entry name" value="MR_MLE"/>
    <property type="match status" value="1"/>
</dbReference>
<protein>
    <recommendedName>
        <fullName evidence="3 4">o-succinylbenzoate synthase</fullName>
        <ecNumber evidence="3 4">4.2.1.113</ecNumber>
    </recommendedName>
</protein>
<dbReference type="UniPathway" id="UPA00079"/>
<gene>
    <name evidence="6" type="ORF">SAMN05421799_1101</name>
</gene>
<dbReference type="SFLD" id="SFLDF00009">
    <property type="entry name" value="o-succinylbenzoate_synthase"/>
    <property type="match status" value="1"/>
</dbReference>
<dbReference type="InterPro" id="IPR036849">
    <property type="entry name" value="Enolase-like_C_sf"/>
</dbReference>
<dbReference type="Proteomes" id="UP000186156">
    <property type="component" value="Unassembled WGS sequence"/>
</dbReference>
<dbReference type="EC" id="4.2.1.113" evidence="3 4"/>
<evidence type="ECO:0000256" key="4">
    <source>
        <dbReference type="NCBIfam" id="TIGR01928"/>
    </source>
</evidence>
<dbReference type="GO" id="GO:0043748">
    <property type="term" value="F:O-succinylbenzoate synthase activity"/>
    <property type="evidence" value="ECO:0007669"/>
    <property type="project" value="UniProtKB-EC"/>
</dbReference>
<dbReference type="SUPFAM" id="SSF51604">
    <property type="entry name" value="Enolase C-terminal domain-like"/>
    <property type="match status" value="1"/>
</dbReference>
<sequence>MIRTCILYRLSLPLKIPMRTAHGDVREKQAILVQLVDCDGIEGWAECVALPEPTYTEECTDTAWTVLVHHLVPRLARWVRSLGRDIDPQHVYESFRDVRGNAMSVAALEMALWDWYAARTNQPLAKLLGAARDRVEVGATIGIMDSDDALIQSVDAAVEQGFRRIKLKIAPGRDRDMIEAVRRRYPDLPMAVDANGSYAQTDAPLLQALDAYHLQFIEQPFPDDDWFDLAELQASLQTPLCLDESVRSAREVKLAVRLGAGRVLNLKAGRLGGFGRLLRVLRASTLAGMSAWVGGMYETGVGRAHGLIAAALPGMRYPTDLGPADRYFEEDVLREPISFAEPGTIRVPDWAGLSDHVDRDAVERFCTATWKASFADF</sequence>
<reference evidence="7" key="1">
    <citation type="submission" date="2017-01" db="EMBL/GenBank/DDBJ databases">
        <authorList>
            <person name="Varghese N."/>
            <person name="Submissions S."/>
        </authorList>
    </citation>
    <scope>NUCLEOTIDE SEQUENCE [LARGE SCALE GENOMIC DNA]</scope>
    <source>
        <strain evidence="7">DSM 16176</strain>
    </source>
</reference>
<dbReference type="InterPro" id="IPR029017">
    <property type="entry name" value="Enolase-like_N"/>
</dbReference>
<dbReference type="RefSeq" id="WP_076348157.1">
    <property type="nucleotide sequence ID" value="NZ_FTOO01000010.1"/>
</dbReference>
<keyword evidence="7" id="KW-1185">Reference proteome</keyword>
<evidence type="ECO:0000256" key="1">
    <source>
        <dbReference type="ARBA" id="ARBA00001968"/>
    </source>
</evidence>
<dbReference type="UniPathway" id="UPA01057">
    <property type="reaction ID" value="UER00165"/>
</dbReference>
<dbReference type="SFLD" id="SFLDS00001">
    <property type="entry name" value="Enolase"/>
    <property type="match status" value="1"/>
</dbReference>
<accession>A0A1N7NVV1</accession>
<name>A0A1N7NVV1_9BACL</name>
<dbReference type="OrthoDB" id="9774531at2"/>
<dbReference type="InterPro" id="IPR010197">
    <property type="entry name" value="OSBS/NAAAR"/>
</dbReference>
<keyword evidence="2" id="KW-0479">Metal-binding</keyword>
<evidence type="ECO:0000256" key="3">
    <source>
        <dbReference type="ARBA" id="ARBA00029491"/>
    </source>
</evidence>
<comment type="cofactor">
    <cofactor evidence="1">
        <name>a divalent metal cation</name>
        <dbReference type="ChEBI" id="CHEBI:60240"/>
    </cofactor>
</comment>
<dbReference type="SFLD" id="SFLDG00180">
    <property type="entry name" value="muconate_cycloisomerase"/>
    <property type="match status" value="1"/>
</dbReference>